<accession>A0A7J9PDI4</accession>
<reference evidence="2 3" key="1">
    <citation type="submission" date="2020-07" db="EMBL/GenBank/DDBJ databases">
        <title>Genomic Encyclopedia of Type Strains, Phase IV (KMG-V): Genome sequencing to study the core and pangenomes of soil and plant-associated prokaryotes.</title>
        <authorList>
            <person name="Whitman W."/>
        </authorList>
    </citation>
    <scope>NUCLEOTIDE SEQUENCE [LARGE SCALE GENOMIC DNA]</scope>
    <source>
        <strain evidence="2 3">C9</strain>
    </source>
</reference>
<dbReference type="InterPro" id="IPR018723">
    <property type="entry name" value="DUF2254_membrane"/>
</dbReference>
<dbReference type="RefSeq" id="WP_181522010.1">
    <property type="nucleotide sequence ID" value="NZ_JACDUM010000003.1"/>
</dbReference>
<feature type="transmembrane region" description="Helical" evidence="1">
    <location>
        <begin position="26"/>
        <end position="43"/>
    </location>
</feature>
<feature type="transmembrane region" description="Helical" evidence="1">
    <location>
        <begin position="222"/>
        <end position="247"/>
    </location>
</feature>
<dbReference type="EMBL" id="JACDUM010000003">
    <property type="protein sequence ID" value="MBA2860854.1"/>
    <property type="molecule type" value="Genomic_DNA"/>
</dbReference>
<dbReference type="Proteomes" id="UP000568063">
    <property type="component" value="Unassembled WGS sequence"/>
</dbReference>
<sequence length="432" mass="49556">MNLKNIANYSKELVGEWLKYLSNKSFLSLNIVLIIAIFVKNHFNSFNVIQIYLCLFLIETIVIMTITQSKTKTLVVKTFKKLKGFIPRLKRKLKSINYGYIIAMLISIIVSFMLLNLMYKSGKVYPVDLNNTSAITNFNDNSRYFLSTIAQTQGALGGILISLVMVAVQLSSQSHSIKTLNIFLKSTSLWAFLTIYVVSILYSITMLMIIPQTGYFEPILGIFDQGILLAIQMILLIISILVTLYYIQDSISMLNTETMFSKTLESIYTKNSSKKDRMNNLNVIYNIVIKSIELGESFTAIGFINVLYSKYPQIYKKNDKQFLNVFSDKILGIGTNGFNKNHMISISALNLLFKILKTRENKDHELTLIKNLVKYCINYYPGEYGLHGENEVVNKFYGHIKKISKNENEQFKNDLNNSYNTIKQIHNKRSQT</sequence>
<evidence type="ECO:0000313" key="2">
    <source>
        <dbReference type="EMBL" id="MBA2860854.1"/>
    </source>
</evidence>
<protein>
    <submittedName>
        <fullName evidence="2">Uncharacterized protein</fullName>
    </submittedName>
</protein>
<dbReference type="Pfam" id="PF10011">
    <property type="entry name" value="DUF2254"/>
    <property type="match status" value="1"/>
</dbReference>
<gene>
    <name evidence="2" type="ORF">HNP91_001685</name>
</gene>
<evidence type="ECO:0000313" key="3">
    <source>
        <dbReference type="Proteomes" id="UP000568063"/>
    </source>
</evidence>
<evidence type="ECO:0000256" key="1">
    <source>
        <dbReference type="SAM" id="Phobius"/>
    </source>
</evidence>
<comment type="caution">
    <text evidence="2">The sequence shown here is derived from an EMBL/GenBank/DDBJ whole genome shotgun (WGS) entry which is preliminary data.</text>
</comment>
<keyword evidence="1" id="KW-1133">Transmembrane helix</keyword>
<proteinExistence type="predicted"/>
<feature type="transmembrane region" description="Helical" evidence="1">
    <location>
        <begin position="49"/>
        <end position="67"/>
    </location>
</feature>
<keyword evidence="1" id="KW-0812">Transmembrane</keyword>
<keyword evidence="1" id="KW-0472">Membrane</keyword>
<organism evidence="2 3">
    <name type="scientific">Methanococcus maripaludis</name>
    <name type="common">Methanococcus deltae</name>
    <dbReference type="NCBI Taxonomy" id="39152"/>
    <lineage>
        <taxon>Archaea</taxon>
        <taxon>Methanobacteriati</taxon>
        <taxon>Methanobacteriota</taxon>
        <taxon>Methanomada group</taxon>
        <taxon>Methanococci</taxon>
        <taxon>Methanococcales</taxon>
        <taxon>Methanococcaceae</taxon>
        <taxon>Methanococcus</taxon>
    </lineage>
</organism>
<feature type="transmembrane region" description="Helical" evidence="1">
    <location>
        <begin position="144"/>
        <end position="168"/>
    </location>
</feature>
<feature type="transmembrane region" description="Helical" evidence="1">
    <location>
        <begin position="189"/>
        <end position="210"/>
    </location>
</feature>
<dbReference type="AlphaFoldDB" id="A0A7J9PDI4"/>
<feature type="transmembrane region" description="Helical" evidence="1">
    <location>
        <begin position="98"/>
        <end position="119"/>
    </location>
</feature>
<name>A0A7J9PDI4_METMI</name>